<dbReference type="EMBL" id="CADCWH010000028">
    <property type="protein sequence ID" value="CAA9541861.1"/>
    <property type="molecule type" value="Genomic_DNA"/>
</dbReference>
<feature type="non-terminal residue" evidence="2">
    <location>
        <position position="48"/>
    </location>
</feature>
<accession>A0A6J4U6E5</accession>
<proteinExistence type="predicted"/>
<feature type="region of interest" description="Disordered" evidence="1">
    <location>
        <begin position="1"/>
        <end position="48"/>
    </location>
</feature>
<reference evidence="2" key="1">
    <citation type="submission" date="2020-02" db="EMBL/GenBank/DDBJ databases">
        <authorList>
            <person name="Meier V. D."/>
        </authorList>
    </citation>
    <scope>NUCLEOTIDE SEQUENCE</scope>
    <source>
        <strain evidence="2">AVDCRST_MAG70</strain>
    </source>
</reference>
<evidence type="ECO:0000256" key="1">
    <source>
        <dbReference type="SAM" id="MobiDB-lite"/>
    </source>
</evidence>
<gene>
    <name evidence="2" type="ORF">AVDCRST_MAG70-173</name>
</gene>
<protein>
    <submittedName>
        <fullName evidence="2">Uncharacterized protein</fullName>
    </submittedName>
</protein>
<name>A0A6J4U6E5_9BACT</name>
<organism evidence="2">
    <name type="scientific">uncultured Thermomicrobiales bacterium</name>
    <dbReference type="NCBI Taxonomy" id="1645740"/>
    <lineage>
        <taxon>Bacteria</taxon>
        <taxon>Pseudomonadati</taxon>
        <taxon>Thermomicrobiota</taxon>
        <taxon>Thermomicrobia</taxon>
        <taxon>Thermomicrobiales</taxon>
        <taxon>environmental samples</taxon>
    </lineage>
</organism>
<feature type="non-terminal residue" evidence="2">
    <location>
        <position position="1"/>
    </location>
</feature>
<evidence type="ECO:0000313" key="2">
    <source>
        <dbReference type="EMBL" id="CAA9541861.1"/>
    </source>
</evidence>
<dbReference type="AlphaFoldDB" id="A0A6J4U6E5"/>
<sequence length="48" mass="4934">GAPRPRGTPGQRPAGDAGPRRRGRPPPVPPRCSGAVSGPGHHPEPRLL</sequence>